<evidence type="ECO:0000256" key="14">
    <source>
        <dbReference type="ARBA" id="ARBA00047851"/>
    </source>
</evidence>
<comment type="pathway">
    <text evidence="4">Cofactor biosynthesis; thiamine diphosphate biosynthesis; 4-methyl-5-(2-phosphoethyl)-thiazole from 5-(2-hydroxyethyl)-4-methylthiazole: step 1/1.</text>
</comment>
<dbReference type="Proteomes" id="UP001174936">
    <property type="component" value="Unassembled WGS sequence"/>
</dbReference>
<evidence type="ECO:0000256" key="13">
    <source>
        <dbReference type="ARBA" id="ARBA00047334"/>
    </source>
</evidence>
<evidence type="ECO:0000256" key="15">
    <source>
        <dbReference type="ARBA" id="ARBA00047883"/>
    </source>
</evidence>
<evidence type="ECO:0000313" key="19">
    <source>
        <dbReference type="EMBL" id="KAK0646037.1"/>
    </source>
</evidence>
<dbReference type="NCBIfam" id="NF006830">
    <property type="entry name" value="PRK09355.1"/>
    <property type="match status" value="1"/>
</dbReference>
<dbReference type="FunFam" id="3.20.20.70:FF:000104">
    <property type="entry name" value="Thiamine biosynthetic bifunctional enzyme"/>
    <property type="match status" value="1"/>
</dbReference>
<evidence type="ECO:0000256" key="10">
    <source>
        <dbReference type="ARBA" id="ARBA00022840"/>
    </source>
</evidence>
<dbReference type="PANTHER" id="PTHR20857">
    <property type="entry name" value="THIAMINE-PHOSPHATE PYROPHOSPHORYLASE"/>
    <property type="match status" value="1"/>
</dbReference>
<dbReference type="GO" id="GO:0004417">
    <property type="term" value="F:hydroxyethylthiazole kinase activity"/>
    <property type="evidence" value="ECO:0007669"/>
    <property type="project" value="UniProtKB-EC"/>
</dbReference>
<comment type="catalytic activity">
    <reaction evidence="15">
        <text>2-[(2R,5Z)-2-carboxy-4-methylthiazol-5(2H)-ylidene]ethyl phosphate + 4-amino-2-methyl-5-(diphosphooxymethyl)pyrimidine + 2 H(+) = thiamine phosphate + CO2 + diphosphate</text>
        <dbReference type="Rhea" id="RHEA:47844"/>
        <dbReference type="ChEBI" id="CHEBI:15378"/>
        <dbReference type="ChEBI" id="CHEBI:16526"/>
        <dbReference type="ChEBI" id="CHEBI:33019"/>
        <dbReference type="ChEBI" id="CHEBI:37575"/>
        <dbReference type="ChEBI" id="CHEBI:57841"/>
        <dbReference type="ChEBI" id="CHEBI:62899"/>
        <dbReference type="EC" id="2.5.1.3"/>
    </reaction>
</comment>
<dbReference type="CDD" id="cd01170">
    <property type="entry name" value="THZ_kinase"/>
    <property type="match status" value="1"/>
</dbReference>
<gene>
    <name evidence="19" type="ORF">B0T16DRAFT_151900</name>
</gene>
<dbReference type="SUPFAM" id="SSF51391">
    <property type="entry name" value="Thiamin phosphate synthase"/>
    <property type="match status" value="1"/>
</dbReference>
<dbReference type="InterPro" id="IPR034291">
    <property type="entry name" value="TMP_synthase"/>
</dbReference>
<comment type="catalytic activity">
    <reaction evidence="14">
        <text>2-(2-carboxy-4-methylthiazol-5-yl)ethyl phosphate + 4-amino-2-methyl-5-(diphosphooxymethyl)pyrimidine + 2 H(+) = thiamine phosphate + CO2 + diphosphate</text>
        <dbReference type="Rhea" id="RHEA:47848"/>
        <dbReference type="ChEBI" id="CHEBI:15378"/>
        <dbReference type="ChEBI" id="CHEBI:16526"/>
        <dbReference type="ChEBI" id="CHEBI:33019"/>
        <dbReference type="ChEBI" id="CHEBI:37575"/>
        <dbReference type="ChEBI" id="CHEBI:57841"/>
        <dbReference type="ChEBI" id="CHEBI:62890"/>
        <dbReference type="EC" id="2.5.1.3"/>
    </reaction>
</comment>
<evidence type="ECO:0000256" key="4">
    <source>
        <dbReference type="ARBA" id="ARBA00004868"/>
    </source>
</evidence>
<evidence type="ECO:0000256" key="12">
    <source>
        <dbReference type="ARBA" id="ARBA00022977"/>
    </source>
</evidence>
<comment type="catalytic activity">
    <reaction evidence="1">
        <text>5-(2-hydroxyethyl)-4-methylthiazole + ATP = 4-methyl-5-(2-phosphooxyethyl)-thiazole + ADP + H(+)</text>
        <dbReference type="Rhea" id="RHEA:24212"/>
        <dbReference type="ChEBI" id="CHEBI:15378"/>
        <dbReference type="ChEBI" id="CHEBI:17957"/>
        <dbReference type="ChEBI" id="CHEBI:30616"/>
        <dbReference type="ChEBI" id="CHEBI:58296"/>
        <dbReference type="ChEBI" id="CHEBI:456216"/>
        <dbReference type="EC" id="2.7.1.50"/>
    </reaction>
</comment>
<dbReference type="Pfam" id="PF02110">
    <property type="entry name" value="HK"/>
    <property type="match status" value="1"/>
</dbReference>
<comment type="cofactor">
    <cofactor evidence="2">
        <name>Mg(2+)</name>
        <dbReference type="ChEBI" id="CHEBI:18420"/>
    </cofactor>
</comment>
<dbReference type="GO" id="GO:0005737">
    <property type="term" value="C:cytoplasm"/>
    <property type="evidence" value="ECO:0007669"/>
    <property type="project" value="TreeGrafter"/>
</dbReference>
<organism evidence="19 20">
    <name type="scientific">Cercophora newfieldiana</name>
    <dbReference type="NCBI Taxonomy" id="92897"/>
    <lineage>
        <taxon>Eukaryota</taxon>
        <taxon>Fungi</taxon>
        <taxon>Dikarya</taxon>
        <taxon>Ascomycota</taxon>
        <taxon>Pezizomycotina</taxon>
        <taxon>Sordariomycetes</taxon>
        <taxon>Sordariomycetidae</taxon>
        <taxon>Sordariales</taxon>
        <taxon>Lasiosphaeriaceae</taxon>
        <taxon>Cercophora</taxon>
    </lineage>
</organism>
<dbReference type="GO" id="GO:0000287">
    <property type="term" value="F:magnesium ion binding"/>
    <property type="evidence" value="ECO:0007669"/>
    <property type="project" value="InterPro"/>
</dbReference>
<keyword evidence="10" id="KW-0067">ATP-binding</keyword>
<dbReference type="PRINTS" id="PR01099">
    <property type="entry name" value="HYETHTZKNASE"/>
</dbReference>
<dbReference type="FunFam" id="3.40.1190.20:FF:000042">
    <property type="entry name" value="Probable thiamine biosynthetic bifunctional enzyme"/>
    <property type="match status" value="1"/>
</dbReference>
<dbReference type="NCBIfam" id="TIGR00694">
    <property type="entry name" value="thiM"/>
    <property type="match status" value="1"/>
</dbReference>
<evidence type="ECO:0000256" key="9">
    <source>
        <dbReference type="ARBA" id="ARBA00022777"/>
    </source>
</evidence>
<dbReference type="Pfam" id="PF02581">
    <property type="entry name" value="TMP-TENI"/>
    <property type="match status" value="1"/>
</dbReference>
<dbReference type="EMBL" id="JAULSV010000004">
    <property type="protein sequence ID" value="KAK0646037.1"/>
    <property type="molecule type" value="Genomic_DNA"/>
</dbReference>
<evidence type="ECO:0000256" key="6">
    <source>
        <dbReference type="ARBA" id="ARBA00022679"/>
    </source>
</evidence>
<dbReference type="NCBIfam" id="TIGR00693">
    <property type="entry name" value="thiE"/>
    <property type="match status" value="1"/>
</dbReference>
<keyword evidence="9 19" id="KW-0418">Kinase</keyword>
<keyword evidence="6" id="KW-0808">Transferase</keyword>
<feature type="domain" description="Thiamine phosphate synthase/TenI" evidence="18">
    <location>
        <begin position="10"/>
        <end position="205"/>
    </location>
</feature>
<evidence type="ECO:0000256" key="11">
    <source>
        <dbReference type="ARBA" id="ARBA00022842"/>
    </source>
</evidence>
<accession>A0AA39Y4S7</accession>
<evidence type="ECO:0000256" key="16">
    <source>
        <dbReference type="ARBA" id="ARBA00061146"/>
    </source>
</evidence>
<evidence type="ECO:0000313" key="20">
    <source>
        <dbReference type="Proteomes" id="UP001174936"/>
    </source>
</evidence>
<keyword evidence="7" id="KW-0479">Metal-binding</keyword>
<evidence type="ECO:0000256" key="1">
    <source>
        <dbReference type="ARBA" id="ARBA00001771"/>
    </source>
</evidence>
<dbReference type="InterPro" id="IPR000417">
    <property type="entry name" value="Hyethyz_kinase"/>
</dbReference>
<dbReference type="HAMAP" id="MF_00228">
    <property type="entry name" value="Thz_kinase"/>
    <property type="match status" value="1"/>
</dbReference>
<reference evidence="19" key="1">
    <citation type="submission" date="2023-06" db="EMBL/GenBank/DDBJ databases">
        <title>Genome-scale phylogeny and comparative genomics of the fungal order Sordariales.</title>
        <authorList>
            <consortium name="Lawrence Berkeley National Laboratory"/>
            <person name="Hensen N."/>
            <person name="Bonometti L."/>
            <person name="Westerberg I."/>
            <person name="Brannstrom I.O."/>
            <person name="Guillou S."/>
            <person name="Cros-Aarteil S."/>
            <person name="Calhoun S."/>
            <person name="Haridas S."/>
            <person name="Kuo A."/>
            <person name="Mondo S."/>
            <person name="Pangilinan J."/>
            <person name="Riley R."/>
            <person name="Labutti K."/>
            <person name="Andreopoulos B."/>
            <person name="Lipzen A."/>
            <person name="Chen C."/>
            <person name="Yanf M."/>
            <person name="Daum C."/>
            <person name="Ng V."/>
            <person name="Clum A."/>
            <person name="Steindorff A."/>
            <person name="Ohm R."/>
            <person name="Martin F."/>
            <person name="Silar P."/>
            <person name="Natvig D."/>
            <person name="Lalanne C."/>
            <person name="Gautier V."/>
            <person name="Ament-Velasquez S.L."/>
            <person name="Kruys A."/>
            <person name="Hutchinson M.I."/>
            <person name="Powell A.J."/>
            <person name="Barry K."/>
            <person name="Miller A.N."/>
            <person name="Grigoriev I.V."/>
            <person name="Debuchy R."/>
            <person name="Gladieux P."/>
            <person name="Thoren M.H."/>
            <person name="Johannesson H."/>
        </authorList>
    </citation>
    <scope>NUCLEOTIDE SEQUENCE</scope>
    <source>
        <strain evidence="19">SMH2532-1</strain>
    </source>
</reference>
<evidence type="ECO:0000256" key="17">
    <source>
        <dbReference type="ARBA" id="ARBA00061283"/>
    </source>
</evidence>
<comment type="function">
    <text evidence="3">Condenses 4-methyl-5-(beta-hydroxyethyl)thiazole monophosphate (THZ-P) and 2-methyl-4-amino-5-hydroxymethyl pyrimidine pyrophosphate (HMP-PP) to form thiamine monophosphate (TMP).</text>
</comment>
<evidence type="ECO:0000256" key="8">
    <source>
        <dbReference type="ARBA" id="ARBA00022741"/>
    </source>
</evidence>
<keyword evidence="12" id="KW-0784">Thiamine biosynthesis</keyword>
<evidence type="ECO:0000256" key="3">
    <source>
        <dbReference type="ARBA" id="ARBA00003814"/>
    </source>
</evidence>
<dbReference type="InterPro" id="IPR029056">
    <property type="entry name" value="Ribokinase-like"/>
</dbReference>
<dbReference type="HAMAP" id="MF_00097">
    <property type="entry name" value="TMP_synthase"/>
    <property type="match status" value="1"/>
</dbReference>
<dbReference type="AlphaFoldDB" id="A0AA39Y4S7"/>
<dbReference type="InterPro" id="IPR022998">
    <property type="entry name" value="ThiamineP_synth_TenI"/>
</dbReference>
<dbReference type="CDD" id="cd00564">
    <property type="entry name" value="TMP_TenI"/>
    <property type="match status" value="1"/>
</dbReference>
<dbReference type="Gene3D" id="3.20.20.70">
    <property type="entry name" value="Aldolase class I"/>
    <property type="match status" value="1"/>
</dbReference>
<keyword evidence="8" id="KW-0547">Nucleotide-binding</keyword>
<comment type="similarity">
    <text evidence="17">In the N-terminal section; belongs to the thiamine-phosphate synthase family.</text>
</comment>
<dbReference type="InterPro" id="IPR036206">
    <property type="entry name" value="ThiamineP_synth_sf"/>
</dbReference>
<keyword evidence="20" id="KW-1185">Reference proteome</keyword>
<dbReference type="PANTHER" id="PTHR20857:SF23">
    <property type="entry name" value="THIAMINE BIOSYNTHETIC BIFUNCTIONAL ENZYME"/>
    <property type="match status" value="1"/>
</dbReference>
<comment type="caution">
    <text evidence="19">The sequence shown here is derived from an EMBL/GenBank/DDBJ whole genome shotgun (WGS) entry which is preliminary data.</text>
</comment>
<keyword evidence="11" id="KW-0460">Magnesium</keyword>
<comment type="catalytic activity">
    <reaction evidence="13">
        <text>4-methyl-5-(2-phosphooxyethyl)-thiazole + 4-amino-2-methyl-5-(diphosphooxymethyl)pyrimidine + H(+) = thiamine phosphate + diphosphate</text>
        <dbReference type="Rhea" id="RHEA:22328"/>
        <dbReference type="ChEBI" id="CHEBI:15378"/>
        <dbReference type="ChEBI" id="CHEBI:33019"/>
        <dbReference type="ChEBI" id="CHEBI:37575"/>
        <dbReference type="ChEBI" id="CHEBI:57841"/>
        <dbReference type="ChEBI" id="CHEBI:58296"/>
        <dbReference type="EC" id="2.5.1.3"/>
    </reaction>
</comment>
<evidence type="ECO:0000259" key="18">
    <source>
        <dbReference type="Pfam" id="PF02581"/>
    </source>
</evidence>
<dbReference type="SUPFAM" id="SSF53613">
    <property type="entry name" value="Ribokinase-like"/>
    <property type="match status" value="1"/>
</dbReference>
<comment type="similarity">
    <text evidence="16">In the C-terminal section; belongs to the Thz kinase family.</text>
</comment>
<evidence type="ECO:0000256" key="7">
    <source>
        <dbReference type="ARBA" id="ARBA00022723"/>
    </source>
</evidence>
<protein>
    <submittedName>
        <fullName evidence="19">Hydroxyethylthiazole kinase family-domain-containing protein</fullName>
    </submittedName>
</protein>
<dbReference type="Gene3D" id="3.40.1190.20">
    <property type="match status" value="1"/>
</dbReference>
<proteinExistence type="inferred from homology"/>
<dbReference type="GO" id="GO:0009228">
    <property type="term" value="P:thiamine biosynthetic process"/>
    <property type="evidence" value="ECO:0007669"/>
    <property type="project" value="UniProtKB-KW"/>
</dbReference>
<dbReference type="GO" id="GO:0005524">
    <property type="term" value="F:ATP binding"/>
    <property type="evidence" value="ECO:0007669"/>
    <property type="project" value="UniProtKB-KW"/>
</dbReference>
<sequence>MACKRIDYSLYLVTDSTPEILGSRDLVHVVEDAIAGGVTCVQLRDKTRTTEELIAIAKRLHEVTRRADVPLLINDRVDVAAAVECEGVHVGQDDTDLATAREVLGPSAIIGVSAGTVEEALRACEGGADYLGIGTVYPTQTKKNSKVILGPSGVREILAAIAERGYSTPTVCIGGINHSNVQHTLEQSVTSSGNKLDGVAVVSVIMAAPEPARAASELLAIVRDVNSKTTAALGAPKIGTTQFATHEVVKRVRDLKPISHNMTNLVVQNIAANVALAIGASPIMSSYGEEATDLAKLGGALVINMGTVTPEGLANHVKAIKAYNEAGRPVVYDPVGAGATSIRRAAVKTIMSAGHLDVIKGNEGEIKTVFGNDQTQQSGVDSSSTLNAAQKAYLVRDLAAREKTMVVMTGETDYVSDGTTVVRIHNGHKLLGEVTGTGCSLGTAISAAVAAYPESRLSAVVAAMLHYEIAAEMAAVRADVQGPGTFVPAFLDELYKIREATASGDVSWLGRAKVSDAFAY</sequence>
<dbReference type="GO" id="GO:0004789">
    <property type="term" value="F:thiamine-phosphate diphosphorylase activity"/>
    <property type="evidence" value="ECO:0007669"/>
    <property type="project" value="UniProtKB-EC"/>
</dbReference>
<name>A0AA39Y4S7_9PEZI</name>
<evidence type="ECO:0000256" key="2">
    <source>
        <dbReference type="ARBA" id="ARBA00001946"/>
    </source>
</evidence>
<comment type="pathway">
    <text evidence="5">Cofactor biosynthesis; thiamine diphosphate biosynthesis; thiamine phosphate from 4-amino-2-methyl-5-diphosphomethylpyrimidine and 4-methyl-5-(2-phosphoethyl)-thiazole: step 1/1.</text>
</comment>
<dbReference type="InterPro" id="IPR013785">
    <property type="entry name" value="Aldolase_TIM"/>
</dbReference>
<evidence type="ECO:0000256" key="5">
    <source>
        <dbReference type="ARBA" id="ARBA00005165"/>
    </source>
</evidence>